<sequence length="485" mass="52627" precursor="true">MLRILTTCAMIACVSVAQATPPSLTINSSNSTIIQDDGNSGYATVNVAAGESLTGVNITTTSSYFHSQLYGDSGYWHEDWSGEGGNLLDFGVEETAESGTYSFDWYNHEVSAFTIDFIFTLNTFEAGHLVSSASQVQFQNQSYQFRSLSDQVRNLAGRYSGGGNSFDLVAVNPPAQTANEYSSIGLVSYEEGGVQQASYQGGLGRQPGNRTYRTSSRRQGGWDGWVQGYGIGGNVDGHLGIAGFDYGAGGTQLGLFRHIDAHTLFGFYGAYGYQNVNTDNGSEVNVNSGMFGLFLHRTDCDGNYYTLAGNAAYDDYDTFRTGGITSSFDGVQTGTYLERGWNRNLGGLTFQPNVALQYIWVHQDDHAEIGGASIDDVDAHSLRGMMGANFYSNRHFHGQLGWCWTPNARASWMHEFLDPATGVTGTQSGASIATNGLDMGRDWALLGFGLQGNRNAAVTLYANYDLQFNDRQQFHTGSGGLVWNR</sequence>
<evidence type="ECO:0000313" key="4">
    <source>
        <dbReference type="Proteomes" id="UP000325286"/>
    </source>
</evidence>
<dbReference type="AlphaFoldDB" id="A0A5B9QH46"/>
<dbReference type="Pfam" id="PF03797">
    <property type="entry name" value="Autotransporter"/>
    <property type="match status" value="1"/>
</dbReference>
<gene>
    <name evidence="3" type="ORF">UC8_00970</name>
</gene>
<evidence type="ECO:0000259" key="2">
    <source>
        <dbReference type="PROSITE" id="PS51208"/>
    </source>
</evidence>
<feature type="chain" id="PRO_5023131615" evidence="1">
    <location>
        <begin position="20"/>
        <end position="485"/>
    </location>
</feature>
<proteinExistence type="predicted"/>
<keyword evidence="1" id="KW-0732">Signal</keyword>
<dbReference type="Proteomes" id="UP000325286">
    <property type="component" value="Chromosome"/>
</dbReference>
<dbReference type="EMBL" id="CP042914">
    <property type="protein sequence ID" value="QEG38144.1"/>
    <property type="molecule type" value="Genomic_DNA"/>
</dbReference>
<accession>A0A5B9QH46</accession>
<keyword evidence="4" id="KW-1185">Reference proteome</keyword>
<reference evidence="3 4" key="1">
    <citation type="submission" date="2019-08" db="EMBL/GenBank/DDBJ databases">
        <title>Deep-cultivation of Planctomycetes and their phenomic and genomic characterization uncovers novel biology.</title>
        <authorList>
            <person name="Wiegand S."/>
            <person name="Jogler M."/>
            <person name="Boedeker C."/>
            <person name="Pinto D."/>
            <person name="Vollmers J."/>
            <person name="Rivas-Marin E."/>
            <person name="Kohn T."/>
            <person name="Peeters S.H."/>
            <person name="Heuer A."/>
            <person name="Rast P."/>
            <person name="Oberbeckmann S."/>
            <person name="Bunk B."/>
            <person name="Jeske O."/>
            <person name="Meyerdierks A."/>
            <person name="Storesund J.E."/>
            <person name="Kallscheuer N."/>
            <person name="Luecker S."/>
            <person name="Lage O.M."/>
            <person name="Pohl T."/>
            <person name="Merkel B.J."/>
            <person name="Hornburger P."/>
            <person name="Mueller R.-W."/>
            <person name="Bruemmer F."/>
            <person name="Labrenz M."/>
            <person name="Spormann A.M."/>
            <person name="Op den Camp H."/>
            <person name="Overmann J."/>
            <person name="Amann R."/>
            <person name="Jetten M.S.M."/>
            <person name="Mascher T."/>
            <person name="Medema M.H."/>
            <person name="Devos D.P."/>
            <person name="Kaster A.-K."/>
            <person name="Ovreas L."/>
            <person name="Rohde M."/>
            <person name="Galperin M.Y."/>
            <person name="Jogler C."/>
        </authorList>
    </citation>
    <scope>NUCLEOTIDE SEQUENCE [LARGE SCALE GENOMIC DNA]</scope>
    <source>
        <strain evidence="3 4">UC8</strain>
    </source>
</reference>
<dbReference type="InterPro" id="IPR036709">
    <property type="entry name" value="Autotransporte_beta_dom_sf"/>
</dbReference>
<evidence type="ECO:0000256" key="1">
    <source>
        <dbReference type="SAM" id="SignalP"/>
    </source>
</evidence>
<organism evidence="3 4">
    <name type="scientific">Roseimaritima ulvae</name>
    <dbReference type="NCBI Taxonomy" id="980254"/>
    <lineage>
        <taxon>Bacteria</taxon>
        <taxon>Pseudomonadati</taxon>
        <taxon>Planctomycetota</taxon>
        <taxon>Planctomycetia</taxon>
        <taxon>Pirellulales</taxon>
        <taxon>Pirellulaceae</taxon>
        <taxon>Roseimaritima</taxon>
    </lineage>
</organism>
<protein>
    <submittedName>
        <fullName evidence="3">Autotransporter beta-domain protein</fullName>
    </submittedName>
</protein>
<dbReference type="PROSITE" id="PS51208">
    <property type="entry name" value="AUTOTRANSPORTER"/>
    <property type="match status" value="1"/>
</dbReference>
<name>A0A5B9QH46_9BACT</name>
<feature type="domain" description="Autotransporter" evidence="2">
    <location>
        <begin position="217"/>
        <end position="485"/>
    </location>
</feature>
<dbReference type="SUPFAM" id="SSF103515">
    <property type="entry name" value="Autotransporter"/>
    <property type="match status" value="1"/>
</dbReference>
<feature type="signal peptide" evidence="1">
    <location>
        <begin position="1"/>
        <end position="19"/>
    </location>
</feature>
<evidence type="ECO:0000313" key="3">
    <source>
        <dbReference type="EMBL" id="QEG38144.1"/>
    </source>
</evidence>
<dbReference type="Gene3D" id="2.40.128.130">
    <property type="entry name" value="Autotransporter beta-domain"/>
    <property type="match status" value="1"/>
</dbReference>
<dbReference type="InterPro" id="IPR005546">
    <property type="entry name" value="Autotransporte_beta"/>
</dbReference>
<dbReference type="KEGG" id="rul:UC8_00970"/>
<dbReference type="SMART" id="SM00869">
    <property type="entry name" value="Autotransporter"/>
    <property type="match status" value="1"/>
</dbReference>